<feature type="compositionally biased region" description="Low complexity" evidence="1">
    <location>
        <begin position="194"/>
        <end position="203"/>
    </location>
</feature>
<keyword evidence="3" id="KW-1185">Reference proteome</keyword>
<sequence length="285" mass="29059">MTERPAAAVPSSASDPEIERLLTEALVPASPPTSAAAEAEADAEAAALTAFRAARDSGALDALPRPSDDWRPRGAATSSRLPLRTYLGAALAGLSLSGVAVASTPLPAEADQSSERPAPAGRTPSPGSTPVPGPRPSATPERRLAPPSPPAVPGPSTVREPAGEPGHVDGFTSLCRKHMRHQTAEAADPSHNSAAWRRLAAAAGGESRIDAYCTRALAKEKPSEKKPPRGKKDPAAPSSRPAKGASAGAKGASNRPEREHGPGARRGTPPADESTPMADGRMPAK</sequence>
<evidence type="ECO:0000313" key="2">
    <source>
        <dbReference type="EMBL" id="MEU7076021.1"/>
    </source>
</evidence>
<accession>A0ABV3CML3</accession>
<organism evidence="2 3">
    <name type="scientific">Streptomyces narbonensis</name>
    <dbReference type="NCBI Taxonomy" id="67333"/>
    <lineage>
        <taxon>Bacteria</taxon>
        <taxon>Bacillati</taxon>
        <taxon>Actinomycetota</taxon>
        <taxon>Actinomycetes</taxon>
        <taxon>Kitasatosporales</taxon>
        <taxon>Streptomycetaceae</taxon>
        <taxon>Streptomyces</taxon>
    </lineage>
</organism>
<name>A0ABV3CML3_9ACTN</name>
<dbReference type="RefSeq" id="WP_358478549.1">
    <property type="nucleotide sequence ID" value="NZ_JBEZAE010000055.1"/>
</dbReference>
<feature type="compositionally biased region" description="Pro residues" evidence="1">
    <location>
        <begin position="127"/>
        <end position="137"/>
    </location>
</feature>
<dbReference type="EMBL" id="JBEZAE010000055">
    <property type="protein sequence ID" value="MEU7076021.1"/>
    <property type="molecule type" value="Genomic_DNA"/>
</dbReference>
<feature type="compositionally biased region" description="Basic and acidic residues" evidence="1">
    <location>
        <begin position="217"/>
        <end position="234"/>
    </location>
</feature>
<protein>
    <submittedName>
        <fullName evidence="2">Uncharacterized protein</fullName>
    </submittedName>
</protein>
<dbReference type="Proteomes" id="UP001551329">
    <property type="component" value="Unassembled WGS sequence"/>
</dbReference>
<proteinExistence type="predicted"/>
<feature type="region of interest" description="Disordered" evidence="1">
    <location>
        <begin position="56"/>
        <end position="82"/>
    </location>
</feature>
<gene>
    <name evidence="2" type="ORF">AB0A88_38795</name>
</gene>
<comment type="caution">
    <text evidence="2">The sequence shown here is derived from an EMBL/GenBank/DDBJ whole genome shotgun (WGS) entry which is preliminary data.</text>
</comment>
<feature type="compositionally biased region" description="Low complexity" evidence="1">
    <location>
        <begin position="235"/>
        <end position="253"/>
    </location>
</feature>
<evidence type="ECO:0000256" key="1">
    <source>
        <dbReference type="SAM" id="MobiDB-lite"/>
    </source>
</evidence>
<evidence type="ECO:0000313" key="3">
    <source>
        <dbReference type="Proteomes" id="UP001551329"/>
    </source>
</evidence>
<feature type="region of interest" description="Disordered" evidence="1">
    <location>
        <begin position="105"/>
        <end position="285"/>
    </location>
</feature>
<reference evidence="2 3" key="1">
    <citation type="submission" date="2024-06" db="EMBL/GenBank/DDBJ databases">
        <title>The Natural Products Discovery Center: Release of the First 8490 Sequenced Strains for Exploring Actinobacteria Biosynthetic Diversity.</title>
        <authorList>
            <person name="Kalkreuter E."/>
            <person name="Kautsar S.A."/>
            <person name="Yang D."/>
            <person name="Bader C.D."/>
            <person name="Teijaro C.N."/>
            <person name="Fluegel L."/>
            <person name="Davis C.M."/>
            <person name="Simpson J.R."/>
            <person name="Lauterbach L."/>
            <person name="Steele A.D."/>
            <person name="Gui C."/>
            <person name="Meng S."/>
            <person name="Li G."/>
            <person name="Viehrig K."/>
            <person name="Ye F."/>
            <person name="Su P."/>
            <person name="Kiefer A.F."/>
            <person name="Nichols A."/>
            <person name="Cepeda A.J."/>
            <person name="Yan W."/>
            <person name="Fan B."/>
            <person name="Jiang Y."/>
            <person name="Adhikari A."/>
            <person name="Zheng C.-J."/>
            <person name="Schuster L."/>
            <person name="Cowan T.M."/>
            <person name="Smanski M.J."/>
            <person name="Chevrette M.G."/>
            <person name="De Carvalho L.P.S."/>
            <person name="Shen B."/>
        </authorList>
    </citation>
    <scope>NUCLEOTIDE SEQUENCE [LARGE SCALE GENOMIC DNA]</scope>
    <source>
        <strain evidence="2 3">NPDC045974</strain>
    </source>
</reference>